<feature type="transmembrane region" description="Helical" evidence="7">
    <location>
        <begin position="211"/>
        <end position="229"/>
    </location>
</feature>
<evidence type="ECO:0000313" key="10">
    <source>
        <dbReference type="Proteomes" id="UP001637993"/>
    </source>
</evidence>
<evidence type="ECO:0000259" key="8">
    <source>
        <dbReference type="Pfam" id="PF01694"/>
    </source>
</evidence>
<comment type="caution">
    <text evidence="9">The sequence shown here is derived from an EMBL/GenBank/DDBJ whole genome shotgun (WGS) entry which is preliminary data.</text>
</comment>
<dbReference type="InterPro" id="IPR022764">
    <property type="entry name" value="Peptidase_S54_rhomboid_dom"/>
</dbReference>
<dbReference type="GO" id="GO:0051213">
    <property type="term" value="F:dioxygenase activity"/>
    <property type="evidence" value="ECO:0007669"/>
    <property type="project" value="UniProtKB-KW"/>
</dbReference>
<keyword evidence="6 7" id="KW-0472">Membrane</keyword>
<dbReference type="PANTHER" id="PTHR43731:SF14">
    <property type="entry name" value="PRESENILIN-ASSOCIATED RHOMBOID-LIKE PROTEIN, MITOCHONDRIAL"/>
    <property type="match status" value="1"/>
</dbReference>
<keyword evidence="9" id="KW-0645">Protease</keyword>
<feature type="transmembrane region" description="Helical" evidence="7">
    <location>
        <begin position="182"/>
        <end position="199"/>
    </location>
</feature>
<keyword evidence="3 7" id="KW-0812">Transmembrane</keyword>
<evidence type="ECO:0000256" key="6">
    <source>
        <dbReference type="ARBA" id="ARBA00023136"/>
    </source>
</evidence>
<dbReference type="EMBL" id="JBGMEG010000007">
    <property type="protein sequence ID" value="MFO3717666.1"/>
    <property type="molecule type" value="Genomic_DNA"/>
</dbReference>
<evidence type="ECO:0000313" key="9">
    <source>
        <dbReference type="EMBL" id="MFO3717666.1"/>
    </source>
</evidence>
<keyword evidence="5 7" id="KW-1133">Transmembrane helix</keyword>
<feature type="transmembrane region" description="Helical" evidence="7">
    <location>
        <begin position="12"/>
        <end position="30"/>
    </location>
</feature>
<dbReference type="Proteomes" id="UP001637993">
    <property type="component" value="Unassembled WGS sequence"/>
</dbReference>
<keyword evidence="4 9" id="KW-0378">Hydrolase</keyword>
<dbReference type="EC" id="3.4.21.-" evidence="9"/>
<keyword evidence="10" id="KW-1185">Reference proteome</keyword>
<gene>
    <name evidence="9" type="ORF">AB9Q04_04770</name>
</gene>
<feature type="transmembrane region" description="Helical" evidence="7">
    <location>
        <begin position="62"/>
        <end position="82"/>
    </location>
</feature>
<evidence type="ECO:0000256" key="4">
    <source>
        <dbReference type="ARBA" id="ARBA00022801"/>
    </source>
</evidence>
<feature type="domain" description="Peptidase S54 rhomboid" evidence="8">
    <location>
        <begin position="53"/>
        <end position="199"/>
    </location>
</feature>
<evidence type="ECO:0000256" key="3">
    <source>
        <dbReference type="ARBA" id="ARBA00022692"/>
    </source>
</evidence>
<feature type="transmembrane region" description="Helical" evidence="7">
    <location>
        <begin position="123"/>
        <end position="140"/>
    </location>
</feature>
<comment type="subcellular location">
    <subcellularLocation>
        <location evidence="1">Membrane</location>
        <topology evidence="1">Multi-pass membrane protein</topology>
    </subcellularLocation>
</comment>
<dbReference type="GO" id="GO:0008233">
    <property type="term" value="F:peptidase activity"/>
    <property type="evidence" value="ECO:0007669"/>
    <property type="project" value="UniProtKB-KW"/>
</dbReference>
<name>A0ABW9N0S1_9FIRM</name>
<dbReference type="Gene3D" id="1.20.1540.10">
    <property type="entry name" value="Rhomboid-like"/>
    <property type="match status" value="1"/>
</dbReference>
<dbReference type="InterPro" id="IPR050925">
    <property type="entry name" value="Rhomboid_protease_S54"/>
</dbReference>
<feature type="transmembrane region" description="Helical" evidence="7">
    <location>
        <begin position="152"/>
        <end position="170"/>
    </location>
</feature>
<keyword evidence="9" id="KW-0560">Oxidoreductase</keyword>
<organism evidence="9 10">
    <name type="scientific">Anaerococcus groningensis</name>
    <dbReference type="NCBI Taxonomy" id="3115616"/>
    <lineage>
        <taxon>Bacteria</taxon>
        <taxon>Bacillati</taxon>
        <taxon>Bacillota</taxon>
        <taxon>Tissierellia</taxon>
        <taxon>Tissierellales</taxon>
        <taxon>Peptoniphilaceae</taxon>
        <taxon>Anaerococcus</taxon>
    </lineage>
</organism>
<dbReference type="InterPro" id="IPR035952">
    <property type="entry name" value="Rhomboid-like_sf"/>
</dbReference>
<evidence type="ECO:0000256" key="1">
    <source>
        <dbReference type="ARBA" id="ARBA00004141"/>
    </source>
</evidence>
<dbReference type="GO" id="GO:0006508">
    <property type="term" value="P:proteolysis"/>
    <property type="evidence" value="ECO:0007669"/>
    <property type="project" value="UniProtKB-KW"/>
</dbReference>
<evidence type="ECO:0000256" key="5">
    <source>
        <dbReference type="ARBA" id="ARBA00022989"/>
    </source>
</evidence>
<protein>
    <submittedName>
        <fullName evidence="9">Rhomboid family intramembrane serine protease</fullName>
        <ecNumber evidence="9">3.4.21.-</ecNumber>
    </submittedName>
</protein>
<proteinExistence type="inferred from homology"/>
<accession>A0ABW9N0S1</accession>
<evidence type="ECO:0000256" key="2">
    <source>
        <dbReference type="ARBA" id="ARBA00009045"/>
    </source>
</evidence>
<dbReference type="Pfam" id="PF01694">
    <property type="entry name" value="Rhomboid"/>
    <property type="match status" value="1"/>
</dbReference>
<dbReference type="PANTHER" id="PTHR43731">
    <property type="entry name" value="RHOMBOID PROTEASE"/>
    <property type="match status" value="1"/>
</dbReference>
<sequence>MVKLIDILKNYKATGLILLINTIMFALIIINGGPNTQTLIRFGAANSDLIAKGEYYRLFTHAFVHLSYIHFIFNMIVIYMMAPSIEDKFGPWVVISTYLLVALFEELFSPLVFKRVSAGGGSSVGYFGLYGLAIGTLFFYKDEKINGWARQYIIPMVLIILGSEAYFRIIHGSDSFLLEYNIGHILSLLGGMILSGVFSPRGYKLKLSSKIAFATVFVSFLSLFFYLGYYRY</sequence>
<reference evidence="9 10" key="1">
    <citation type="journal article" date="2025" name="Anaerobe">
        <title>Description of Anaerococcus kampingiae sp. nov., Anaerococcus groningensis sp. nov., Anaerococcus martiniensis sp. nov., and Anaerococcus cruorum sp. nov., isolated from human clinical specimens.</title>
        <authorList>
            <person name="Boiten K.E."/>
            <person name="Meijer J."/>
            <person name="van Wezel E.M."/>
            <person name="Veloo A.C.M."/>
        </authorList>
    </citation>
    <scope>NUCLEOTIDE SEQUENCE [LARGE SCALE GENOMIC DNA]</scope>
    <source>
        <strain evidence="9 10">ENR1011</strain>
    </source>
</reference>
<comment type="similarity">
    <text evidence="2">Belongs to the peptidase S54 family.</text>
</comment>
<dbReference type="RefSeq" id="WP_410024225.1">
    <property type="nucleotide sequence ID" value="NZ_JBGMEG010000007.1"/>
</dbReference>
<evidence type="ECO:0000256" key="7">
    <source>
        <dbReference type="SAM" id="Phobius"/>
    </source>
</evidence>
<dbReference type="SUPFAM" id="SSF144091">
    <property type="entry name" value="Rhomboid-like"/>
    <property type="match status" value="1"/>
</dbReference>
<feature type="transmembrane region" description="Helical" evidence="7">
    <location>
        <begin position="89"/>
        <end position="111"/>
    </location>
</feature>
<keyword evidence="9" id="KW-0223">Dioxygenase</keyword>